<sequence length="198" mass="22792">MILVILAHPNFDKSVANSTIINELKKSNLELEIRDIHSLYPDYKIDVKAEQEALLRHQTIVFQCPFYWLNIPAILKIWFEEVFEYQFAYGSKGDKLKDKNFILSSTVGAGEKEYKLVGKHHRDISEFIKNIEQTAYGSQMNYLPPTFLYSSSLKAGNLSDEVSKRAKEHAKKLITRLTEINELSKTSGEIISKVYTKN</sequence>
<gene>
    <name evidence="1" type="primary">kefF_2</name>
    <name evidence="1" type="ORF">FVB9532_03749</name>
</gene>
<comment type="caution">
    <text evidence="1">The sequence shown here is derived from an EMBL/GenBank/DDBJ whole genome shotgun (WGS) entry which is preliminary data.</text>
</comment>
<organism evidence="1 2">
    <name type="scientific">Mesonia oceanica</name>
    <dbReference type="NCBI Taxonomy" id="2687242"/>
    <lineage>
        <taxon>Bacteria</taxon>
        <taxon>Pseudomonadati</taxon>
        <taxon>Bacteroidota</taxon>
        <taxon>Flavobacteriia</taxon>
        <taxon>Flavobacteriales</taxon>
        <taxon>Flavobacteriaceae</taxon>
        <taxon>Mesonia</taxon>
    </lineage>
</organism>
<evidence type="ECO:0000313" key="1">
    <source>
        <dbReference type="EMBL" id="VVV02450.1"/>
    </source>
</evidence>
<dbReference type="EC" id="1.6.5.2" evidence="1"/>
<protein>
    <submittedName>
        <fullName evidence="1">Glutathione-regulated potassium-efflux system ancillary protein KefF</fullName>
        <ecNumber evidence="1">1.6.5.2</ecNumber>
    </submittedName>
</protein>
<evidence type="ECO:0000313" key="2">
    <source>
        <dbReference type="Proteomes" id="UP000356253"/>
    </source>
</evidence>
<keyword evidence="2" id="KW-1185">Reference proteome</keyword>
<dbReference type="Proteomes" id="UP000356253">
    <property type="component" value="Unassembled WGS sequence"/>
</dbReference>
<dbReference type="EMBL" id="CABVMM010000021">
    <property type="protein sequence ID" value="VVV02450.1"/>
    <property type="molecule type" value="Genomic_DNA"/>
</dbReference>
<name>A0AC61YE62_9FLAO</name>
<accession>A0AC61YE62</accession>
<proteinExistence type="predicted"/>
<reference evidence="1" key="1">
    <citation type="submission" date="2019-09" db="EMBL/GenBank/DDBJ databases">
        <authorList>
            <person name="Rodrigo-Torres L."/>
            <person name="Arahal R. D."/>
            <person name="Lucena T."/>
        </authorList>
    </citation>
    <scope>NUCLEOTIDE SEQUENCE</scope>
    <source>
        <strain evidence="1">ISS653</strain>
    </source>
</reference>
<keyword evidence="1" id="KW-0560">Oxidoreductase</keyword>